<dbReference type="PANTHER" id="PTHR43416:SF5">
    <property type="entry name" value="DIHYDROLIPOYLLYSINE-RESIDUE SUCCINYLTRANSFERASE COMPONENT OF 2-OXOGLUTARATE DEHYDROGENASE COMPLEX, MITOCHONDRIAL"/>
    <property type="match status" value="1"/>
</dbReference>
<dbReference type="RefSeq" id="WP_215506133.1">
    <property type="nucleotide sequence ID" value="NZ_CP076361.1"/>
</dbReference>
<evidence type="ECO:0000313" key="16">
    <source>
        <dbReference type="Proteomes" id="UP000679352"/>
    </source>
</evidence>
<dbReference type="NCBIfam" id="TIGR01347">
    <property type="entry name" value="sucB"/>
    <property type="match status" value="1"/>
</dbReference>
<dbReference type="Pfam" id="PF02817">
    <property type="entry name" value="E3_binding"/>
    <property type="match status" value="1"/>
</dbReference>
<evidence type="ECO:0000256" key="12">
    <source>
        <dbReference type="RuleBase" id="RU361138"/>
    </source>
</evidence>
<dbReference type="GO" id="GO:0045252">
    <property type="term" value="C:oxoglutarate dehydrogenase complex"/>
    <property type="evidence" value="ECO:0007669"/>
    <property type="project" value="UniProtKB-UniRule"/>
</dbReference>
<dbReference type="Pfam" id="PF00364">
    <property type="entry name" value="Biotin_lipoyl"/>
    <property type="match status" value="1"/>
</dbReference>
<dbReference type="PROSITE" id="PS51826">
    <property type="entry name" value="PSBD"/>
    <property type="match status" value="1"/>
</dbReference>
<dbReference type="FunFam" id="3.30.559.10:FF:000007">
    <property type="entry name" value="Dihydrolipoamide acetyltransferase component of pyruvate dehydrogenase complex"/>
    <property type="match status" value="1"/>
</dbReference>
<keyword evidence="9 12" id="KW-0450">Lipoyl</keyword>
<comment type="similarity">
    <text evidence="3 12">Belongs to the 2-oxoacid dehydrogenase family.</text>
</comment>
<comment type="catalytic activity">
    <reaction evidence="11 12">
        <text>N(6)-[(R)-dihydrolipoyl]-L-lysyl-[protein] + succinyl-CoA = N(6)-[(R)-S(8)-succinyldihydrolipoyl]-L-lysyl-[protein] + CoA</text>
        <dbReference type="Rhea" id="RHEA:15213"/>
        <dbReference type="Rhea" id="RHEA-COMP:10475"/>
        <dbReference type="Rhea" id="RHEA-COMP:20092"/>
        <dbReference type="ChEBI" id="CHEBI:57287"/>
        <dbReference type="ChEBI" id="CHEBI:57292"/>
        <dbReference type="ChEBI" id="CHEBI:83100"/>
        <dbReference type="ChEBI" id="CHEBI:83120"/>
        <dbReference type="EC" id="2.3.1.61"/>
    </reaction>
</comment>
<dbReference type="SUPFAM" id="SSF51230">
    <property type="entry name" value="Single hybrid motif"/>
    <property type="match status" value="1"/>
</dbReference>
<reference evidence="15" key="1">
    <citation type="submission" date="2021-06" db="EMBL/GenBank/DDBJ databases">
        <title>Direct submission.</title>
        <authorList>
            <person name="Lee C.-S."/>
            <person name="Jin L."/>
        </authorList>
    </citation>
    <scope>NUCLEOTIDE SEQUENCE</scope>
    <source>
        <strain evidence="15">Con5</strain>
    </source>
</reference>
<dbReference type="GO" id="GO:0006099">
    <property type="term" value="P:tricarboxylic acid cycle"/>
    <property type="evidence" value="ECO:0007669"/>
    <property type="project" value="UniProtKB-UniRule"/>
</dbReference>
<keyword evidence="10 12" id="KW-0012">Acyltransferase</keyword>
<evidence type="ECO:0000256" key="1">
    <source>
        <dbReference type="ARBA" id="ARBA00004052"/>
    </source>
</evidence>
<evidence type="ECO:0000259" key="14">
    <source>
        <dbReference type="PROSITE" id="PS51826"/>
    </source>
</evidence>
<evidence type="ECO:0000256" key="7">
    <source>
        <dbReference type="ARBA" id="ARBA00022532"/>
    </source>
</evidence>
<evidence type="ECO:0000256" key="6">
    <source>
        <dbReference type="ARBA" id="ARBA00019511"/>
    </source>
</evidence>
<dbReference type="CDD" id="cd06849">
    <property type="entry name" value="lipoyl_domain"/>
    <property type="match status" value="1"/>
</dbReference>
<dbReference type="Pfam" id="PF00198">
    <property type="entry name" value="2-oxoacid_dh"/>
    <property type="match status" value="1"/>
</dbReference>
<dbReference type="InterPro" id="IPR011053">
    <property type="entry name" value="Single_hybrid_motif"/>
</dbReference>
<comment type="cofactor">
    <cofactor evidence="12">
        <name>(R)-lipoate</name>
        <dbReference type="ChEBI" id="CHEBI:83088"/>
    </cofactor>
    <text evidence="12">Binds 1 lipoyl cofactor covalently.</text>
</comment>
<dbReference type="EMBL" id="CP076361">
    <property type="protein sequence ID" value="QWK89812.1"/>
    <property type="molecule type" value="Genomic_DNA"/>
</dbReference>
<evidence type="ECO:0000256" key="10">
    <source>
        <dbReference type="ARBA" id="ARBA00023315"/>
    </source>
</evidence>
<evidence type="ECO:0000313" key="15">
    <source>
        <dbReference type="EMBL" id="QWK89812.1"/>
    </source>
</evidence>
<accession>A0A975S0P7</accession>
<dbReference type="Proteomes" id="UP000679352">
    <property type="component" value="Chromosome"/>
</dbReference>
<evidence type="ECO:0000256" key="8">
    <source>
        <dbReference type="ARBA" id="ARBA00022679"/>
    </source>
</evidence>
<dbReference type="PROSITE" id="PS00189">
    <property type="entry name" value="LIPOYL"/>
    <property type="match status" value="1"/>
</dbReference>
<dbReference type="Gene3D" id="2.40.50.100">
    <property type="match status" value="1"/>
</dbReference>
<evidence type="ECO:0000256" key="5">
    <source>
        <dbReference type="ARBA" id="ARBA00012945"/>
    </source>
</evidence>
<evidence type="ECO:0000256" key="4">
    <source>
        <dbReference type="ARBA" id="ARBA00011666"/>
    </source>
</evidence>
<dbReference type="GO" id="GO:0005829">
    <property type="term" value="C:cytosol"/>
    <property type="evidence" value="ECO:0007669"/>
    <property type="project" value="TreeGrafter"/>
</dbReference>
<dbReference type="AlphaFoldDB" id="A0A975S0P7"/>
<proteinExistence type="inferred from homology"/>
<name>A0A975S0P7_9RHOB</name>
<keyword evidence="7 12" id="KW-0816">Tricarboxylic acid cycle</keyword>
<evidence type="ECO:0000256" key="9">
    <source>
        <dbReference type="ARBA" id="ARBA00022823"/>
    </source>
</evidence>
<dbReference type="InterPro" id="IPR000089">
    <property type="entry name" value="Biotin_lipoyl"/>
</dbReference>
<dbReference type="GO" id="GO:0004149">
    <property type="term" value="F:dihydrolipoyllysine-residue succinyltransferase activity"/>
    <property type="evidence" value="ECO:0007669"/>
    <property type="project" value="UniProtKB-UniRule"/>
</dbReference>
<keyword evidence="16" id="KW-1185">Reference proteome</keyword>
<feature type="domain" description="Peripheral subunit-binding (PSBD)" evidence="14">
    <location>
        <begin position="116"/>
        <end position="153"/>
    </location>
</feature>
<dbReference type="GO" id="GO:0033512">
    <property type="term" value="P:L-lysine catabolic process to acetyl-CoA via saccharopine"/>
    <property type="evidence" value="ECO:0007669"/>
    <property type="project" value="UniProtKB-UniRule"/>
</dbReference>
<dbReference type="PROSITE" id="PS50968">
    <property type="entry name" value="BIOTINYL_LIPOYL"/>
    <property type="match status" value="1"/>
</dbReference>
<dbReference type="Gene3D" id="4.10.320.10">
    <property type="entry name" value="E3-binding domain"/>
    <property type="match status" value="1"/>
</dbReference>
<dbReference type="EC" id="2.3.1.61" evidence="5 12"/>
<sequence>MSIEVRVPALGESVTEATIATWFKKPGDAVTVDEILCELETDKVSLDVPSPAAGILGEIVAQEGETVAANALLATITEGAAGAVAVKAVEPKAEAAAAVNSPGAGPETVTARADIEDAPAAKKAMAEAGLSRDAVQGTGRDGRVMKDDVAKAVAAAAAAPAPVAAAPRAPVPADDAAREERVKMTRLRATIARRLKDAQNTAAMLTTYNEVDMSGIMELRNTYKDAFEKKHGVKMGFMSFFVKACTHALKEVPEVNAEIDGQDVVYKNYVHMGVAVGTPSGLVVPVVRDADQMGFAAIEKKIAELGLRARDGKLSMAEMQGGSFTISNGGVYGSLMSSPILNPPQSGILGMHKIQDRPVVVNGQIVIRPMMYLALSYDHRIVDGKGAVTFLVRVKEALEDPRRLLMDL</sequence>
<dbReference type="InterPro" id="IPR003016">
    <property type="entry name" value="2-oxoA_DH_lipoyl-BS"/>
</dbReference>
<evidence type="ECO:0000256" key="3">
    <source>
        <dbReference type="ARBA" id="ARBA00007317"/>
    </source>
</evidence>
<feature type="domain" description="Lipoyl-binding" evidence="13">
    <location>
        <begin position="2"/>
        <end position="77"/>
    </location>
</feature>
<dbReference type="InterPro" id="IPR036625">
    <property type="entry name" value="E3-bd_dom_sf"/>
</dbReference>
<organism evidence="15 16">
    <name type="scientific">Gemmobacter fulvus</name>
    <dbReference type="NCBI Taxonomy" id="2840474"/>
    <lineage>
        <taxon>Bacteria</taxon>
        <taxon>Pseudomonadati</taxon>
        <taxon>Pseudomonadota</taxon>
        <taxon>Alphaproteobacteria</taxon>
        <taxon>Rhodobacterales</taxon>
        <taxon>Paracoccaceae</taxon>
        <taxon>Gemmobacter</taxon>
    </lineage>
</organism>
<dbReference type="SUPFAM" id="SSF47005">
    <property type="entry name" value="Peripheral subunit-binding domain of 2-oxo acid dehydrogenase complex"/>
    <property type="match status" value="1"/>
</dbReference>
<keyword evidence="8 12" id="KW-0808">Transferase</keyword>
<evidence type="ECO:0000256" key="2">
    <source>
        <dbReference type="ARBA" id="ARBA00005145"/>
    </source>
</evidence>
<comment type="function">
    <text evidence="1 12">E2 component of the 2-oxoglutarate dehydrogenase (OGDH) complex which catalyzes the second step in the conversion of 2-oxoglutarate to succinyl-CoA and CO(2).</text>
</comment>
<dbReference type="InterPro" id="IPR050537">
    <property type="entry name" value="2-oxoacid_dehydrogenase"/>
</dbReference>
<dbReference type="PANTHER" id="PTHR43416">
    <property type="entry name" value="DIHYDROLIPOYLLYSINE-RESIDUE SUCCINYLTRANSFERASE COMPONENT OF 2-OXOGLUTARATE DEHYDROGENASE COMPLEX, MITOCHONDRIAL-RELATED"/>
    <property type="match status" value="1"/>
</dbReference>
<evidence type="ECO:0000256" key="11">
    <source>
        <dbReference type="ARBA" id="ARBA00052761"/>
    </source>
</evidence>
<gene>
    <name evidence="15" type="primary">odhB</name>
    <name evidence="15" type="ORF">KM031_13345</name>
</gene>
<evidence type="ECO:0000259" key="13">
    <source>
        <dbReference type="PROSITE" id="PS50968"/>
    </source>
</evidence>
<dbReference type="InterPro" id="IPR004167">
    <property type="entry name" value="PSBD"/>
</dbReference>
<comment type="subunit">
    <text evidence="4">Forms a 24-polypeptide structural core with octahedral symmetry. Part of the 2-oxoglutarate dehydrogenase (OGDH) complex composed of E1 (2-oxoglutarate dehydrogenase), E2 (dihydrolipoamide succinyltransferase) and E3 (dihydrolipoamide dehydrogenase); the complex contains multiple copies of the three enzymatic components (E1, E2 and E3).</text>
</comment>
<dbReference type="KEGG" id="gfu:KM031_13345"/>
<protein>
    <recommendedName>
        <fullName evidence="6 12">Dihydrolipoyllysine-residue succinyltransferase component of 2-oxoglutarate dehydrogenase complex</fullName>
        <ecNumber evidence="5 12">2.3.1.61</ecNumber>
    </recommendedName>
    <alternativeName>
        <fullName evidence="12">2-oxoglutarate dehydrogenase complex component E2</fullName>
    </alternativeName>
</protein>
<dbReference type="InterPro" id="IPR006255">
    <property type="entry name" value="SucB"/>
</dbReference>
<dbReference type="SUPFAM" id="SSF52777">
    <property type="entry name" value="CoA-dependent acyltransferases"/>
    <property type="match status" value="1"/>
</dbReference>
<dbReference type="InterPro" id="IPR001078">
    <property type="entry name" value="2-oxoacid_DH_actylTfrase"/>
</dbReference>
<dbReference type="Gene3D" id="3.30.559.10">
    <property type="entry name" value="Chloramphenicol acetyltransferase-like domain"/>
    <property type="match status" value="1"/>
</dbReference>
<comment type="pathway">
    <text evidence="2 12">Amino-acid degradation; L-lysine degradation via saccharopine pathway; glutaryl-CoA from L-lysine: step 6/6.</text>
</comment>
<dbReference type="InterPro" id="IPR023213">
    <property type="entry name" value="CAT-like_dom_sf"/>
</dbReference>
<dbReference type="NCBIfam" id="NF004309">
    <property type="entry name" value="PRK05704.1"/>
    <property type="match status" value="1"/>
</dbReference>